<dbReference type="Proteomes" id="UP000791080">
    <property type="component" value="Unassembled WGS sequence"/>
</dbReference>
<dbReference type="SUPFAM" id="SSF51905">
    <property type="entry name" value="FAD/NAD(P)-binding domain"/>
    <property type="match status" value="1"/>
</dbReference>
<gene>
    <name evidence="2" type="ORF">G443_001396</name>
</gene>
<proteinExistence type="predicted"/>
<name>A0ABT1JG33_ACTCY</name>
<evidence type="ECO:0000259" key="1">
    <source>
        <dbReference type="Pfam" id="PF01593"/>
    </source>
</evidence>
<dbReference type="Gene3D" id="3.50.50.60">
    <property type="entry name" value="FAD/NAD(P)-binding domain"/>
    <property type="match status" value="1"/>
</dbReference>
<organism evidence="2 3">
    <name type="scientific">Actinoalloteichus caeruleus DSM 43889</name>
    <dbReference type="NCBI Taxonomy" id="1120930"/>
    <lineage>
        <taxon>Bacteria</taxon>
        <taxon>Bacillati</taxon>
        <taxon>Actinomycetota</taxon>
        <taxon>Actinomycetes</taxon>
        <taxon>Pseudonocardiales</taxon>
        <taxon>Pseudonocardiaceae</taxon>
        <taxon>Actinoalloteichus</taxon>
        <taxon>Actinoalloteichus cyanogriseus</taxon>
    </lineage>
</organism>
<dbReference type="InterPro" id="IPR050281">
    <property type="entry name" value="Flavin_monoamine_oxidase"/>
</dbReference>
<dbReference type="Gene3D" id="1.20.1440.240">
    <property type="match status" value="1"/>
</dbReference>
<feature type="domain" description="Amine oxidase" evidence="1">
    <location>
        <begin position="67"/>
        <end position="523"/>
    </location>
</feature>
<dbReference type="InterPro" id="IPR002937">
    <property type="entry name" value="Amino_oxidase"/>
</dbReference>
<sequence length="531" mass="57667">MRSEVTRRDLLRTIGATGGAGVLFETMTALGLAPDHADRHGPDFHPPRRAEVAGDDMPTVLVIGAGVAGLTAAYELGKAGYDCRVLEARHRSGGRNLTVRGGDEERDLDGRTHRAEFADGQYMNAGPGRIAQSMVTLDYCRELGVPVEPFANQNANAYVHRENGAGRGTAVRFRTAKADVYGYVAELLAKATDQGALDDVLTAEDRERVLSFLEGFGAIGGRADGWAYRGGSRRGYAEEPGAGERPGVVLGPPPTLSEVFASQVGRAFSFEFGVDQAMMMFQPVGGMDAIVTALERAVGVHRVTHHAEVRALTTGADGVRVVYRDARGRDQVATADYCVATLPPRLLARLDHNLGPEVSAALAQPRPTASGKIGLEYQGRWWEQEERLYGGITQTDLDITQIWYPSHGHHEARGVLIGYYVSGQRAVEFGRLSPAERLSRAVRAGSRIHGARYRRGLTSSFSIAWERTPHIEEGWASWPSRSSGHYALLTRPAGRVHFAGDWLSYLVAWQAGAFLSARDAVTNLHQQVRAT</sequence>
<protein>
    <submittedName>
        <fullName evidence="2">Monoamine oxidase</fullName>
    </submittedName>
</protein>
<dbReference type="PANTHER" id="PTHR10742:SF342">
    <property type="entry name" value="AMINE OXIDASE"/>
    <property type="match status" value="1"/>
</dbReference>
<reference evidence="2 3" key="1">
    <citation type="submission" date="2022-06" db="EMBL/GenBank/DDBJ databases">
        <title>Genomic Encyclopedia of Type Strains, Phase I: the one thousand microbial genomes (KMG-I) project.</title>
        <authorList>
            <person name="Kyrpides N."/>
        </authorList>
    </citation>
    <scope>NUCLEOTIDE SEQUENCE [LARGE SCALE GENOMIC DNA]</scope>
    <source>
        <strain evidence="2 3">DSM 43889</strain>
    </source>
</reference>
<dbReference type="EMBL" id="AUBJ02000001">
    <property type="protein sequence ID" value="MCP2331126.1"/>
    <property type="molecule type" value="Genomic_DNA"/>
</dbReference>
<dbReference type="PROSITE" id="PS51318">
    <property type="entry name" value="TAT"/>
    <property type="match status" value="1"/>
</dbReference>
<dbReference type="Pfam" id="PF01593">
    <property type="entry name" value="Amino_oxidase"/>
    <property type="match status" value="1"/>
</dbReference>
<dbReference type="InterPro" id="IPR006311">
    <property type="entry name" value="TAT_signal"/>
</dbReference>
<dbReference type="Gene3D" id="3.90.660.10">
    <property type="match status" value="1"/>
</dbReference>
<dbReference type="SUPFAM" id="SSF54373">
    <property type="entry name" value="FAD-linked reductases, C-terminal domain"/>
    <property type="match status" value="1"/>
</dbReference>
<evidence type="ECO:0000313" key="2">
    <source>
        <dbReference type="EMBL" id="MCP2331126.1"/>
    </source>
</evidence>
<dbReference type="PANTHER" id="PTHR10742">
    <property type="entry name" value="FLAVIN MONOAMINE OXIDASE"/>
    <property type="match status" value="1"/>
</dbReference>
<evidence type="ECO:0000313" key="3">
    <source>
        <dbReference type="Proteomes" id="UP000791080"/>
    </source>
</evidence>
<dbReference type="RefSeq" id="WP_026420515.1">
    <property type="nucleotide sequence ID" value="NZ_AUBJ02000001.1"/>
</dbReference>
<dbReference type="InterPro" id="IPR036188">
    <property type="entry name" value="FAD/NAD-bd_sf"/>
</dbReference>
<accession>A0ABT1JG33</accession>
<comment type="caution">
    <text evidence="2">The sequence shown here is derived from an EMBL/GenBank/DDBJ whole genome shotgun (WGS) entry which is preliminary data.</text>
</comment>
<keyword evidence="3" id="KW-1185">Reference proteome</keyword>